<sequence>MGNILVIFSLVLHGVSFIAIFWLYQKVQALSEGERQFDKRTQEVEDIFSSYLLEIKDENKKFTEQIKSVNGESSVNRKHTEHSLNKGKQKEESEIQTNEYLAEEELPKPAVNHPSNEHKYQPDQLAVEDKIEQPSFQSMVLQLYNSGHTVESIAKQLDRGKTEVELIVKFNQ</sequence>
<protein>
    <recommendedName>
        <fullName evidence="5">Swarming motility protein SwrB</fullName>
    </recommendedName>
</protein>
<evidence type="ECO:0008006" key="5">
    <source>
        <dbReference type="Google" id="ProtNLM"/>
    </source>
</evidence>
<proteinExistence type="predicted"/>
<dbReference type="Pfam" id="PF19610">
    <property type="entry name" value="DUF6115"/>
    <property type="match status" value="1"/>
</dbReference>
<dbReference type="EMBL" id="PJNH01000001">
    <property type="protein sequence ID" value="PKR78648.1"/>
    <property type="molecule type" value="Genomic_DNA"/>
</dbReference>
<organism evidence="3 4">
    <name type="scientific">Halalkalibacillus sediminis</name>
    <dbReference type="NCBI Taxonomy" id="2018042"/>
    <lineage>
        <taxon>Bacteria</taxon>
        <taxon>Bacillati</taxon>
        <taxon>Bacillota</taxon>
        <taxon>Bacilli</taxon>
        <taxon>Bacillales</taxon>
        <taxon>Bacillaceae</taxon>
        <taxon>Halalkalibacillus</taxon>
    </lineage>
</organism>
<dbReference type="Proteomes" id="UP000243524">
    <property type="component" value="Unassembled WGS sequence"/>
</dbReference>
<evidence type="ECO:0000256" key="2">
    <source>
        <dbReference type="SAM" id="Phobius"/>
    </source>
</evidence>
<dbReference type="InterPro" id="IPR046118">
    <property type="entry name" value="DUF6115"/>
</dbReference>
<name>A0A2I0QWF7_9BACI</name>
<evidence type="ECO:0000256" key="1">
    <source>
        <dbReference type="SAM" id="MobiDB-lite"/>
    </source>
</evidence>
<evidence type="ECO:0000313" key="4">
    <source>
        <dbReference type="Proteomes" id="UP000243524"/>
    </source>
</evidence>
<feature type="transmembrane region" description="Helical" evidence="2">
    <location>
        <begin position="6"/>
        <end position="24"/>
    </location>
</feature>
<keyword evidence="2" id="KW-1133">Transmembrane helix</keyword>
<accession>A0A2I0QWF7</accession>
<keyword evidence="2" id="KW-0812">Transmembrane</keyword>
<dbReference type="RefSeq" id="WP_101330391.1">
    <property type="nucleotide sequence ID" value="NZ_PJNH01000001.1"/>
</dbReference>
<keyword evidence="4" id="KW-1185">Reference proteome</keyword>
<dbReference type="AlphaFoldDB" id="A0A2I0QWF7"/>
<feature type="region of interest" description="Disordered" evidence="1">
    <location>
        <begin position="68"/>
        <end position="117"/>
    </location>
</feature>
<feature type="compositionally biased region" description="Basic and acidic residues" evidence="1">
    <location>
        <begin position="81"/>
        <end position="93"/>
    </location>
</feature>
<gene>
    <name evidence="3" type="ORF">CEY16_02510</name>
</gene>
<dbReference type="OrthoDB" id="1708317at2"/>
<comment type="caution">
    <text evidence="3">The sequence shown here is derived from an EMBL/GenBank/DDBJ whole genome shotgun (WGS) entry which is preliminary data.</text>
</comment>
<evidence type="ECO:0000313" key="3">
    <source>
        <dbReference type="EMBL" id="PKR78648.1"/>
    </source>
</evidence>
<keyword evidence="2" id="KW-0472">Membrane</keyword>
<reference evidence="3 4" key="1">
    <citation type="submission" date="2017-06" db="EMBL/GenBank/DDBJ databases">
        <title>the draft geome sequence of Illustriluteabacillus marina B3227.</title>
        <authorList>
            <person name="He R.-H."/>
            <person name="Du Z.-J."/>
        </authorList>
    </citation>
    <scope>NUCLEOTIDE SEQUENCE [LARGE SCALE GENOMIC DNA]</scope>
    <source>
        <strain evidence="3 4">B3227</strain>
    </source>
</reference>